<comment type="subcellular location">
    <subcellularLocation>
        <location evidence="1">Secreted</location>
    </subcellularLocation>
</comment>
<evidence type="ECO:0000256" key="2">
    <source>
        <dbReference type="ARBA" id="ARBA00022525"/>
    </source>
</evidence>
<evidence type="ECO:0000313" key="7">
    <source>
        <dbReference type="Proteomes" id="UP000193642"/>
    </source>
</evidence>
<evidence type="ECO:0000256" key="5">
    <source>
        <dbReference type="SAM" id="SignalP"/>
    </source>
</evidence>
<evidence type="ECO:0000256" key="1">
    <source>
        <dbReference type="ARBA" id="ARBA00004613"/>
    </source>
</evidence>
<feature type="signal peptide" evidence="5">
    <location>
        <begin position="1"/>
        <end position="18"/>
    </location>
</feature>
<dbReference type="Pfam" id="PF24300">
    <property type="entry name" value="KWL1"/>
    <property type="match status" value="1"/>
</dbReference>
<feature type="compositionally biased region" description="Gly residues" evidence="4">
    <location>
        <begin position="254"/>
        <end position="299"/>
    </location>
</feature>
<feature type="compositionally biased region" description="Gly residues" evidence="4">
    <location>
        <begin position="657"/>
        <end position="675"/>
    </location>
</feature>
<evidence type="ECO:0000313" key="6">
    <source>
        <dbReference type="EMBL" id="ORY48860.1"/>
    </source>
</evidence>
<gene>
    <name evidence="6" type="ORF">BCR33DRAFT_781883</name>
</gene>
<protein>
    <submittedName>
        <fullName evidence="6">Uncharacterized protein</fullName>
    </submittedName>
</protein>
<name>A0A1Y2CP95_9FUNG</name>
<dbReference type="OrthoDB" id="2153782at2759"/>
<dbReference type="PANTHER" id="PTHR33191:SF9">
    <property type="entry name" value="RIPENING-RELATED PROTEIN 2-RELATED"/>
    <property type="match status" value="1"/>
</dbReference>
<keyword evidence="2" id="KW-0964">Secreted</keyword>
<keyword evidence="3 5" id="KW-0732">Signal</keyword>
<dbReference type="InterPro" id="IPR039271">
    <property type="entry name" value="Kiwellin-like"/>
</dbReference>
<sequence>MKLKVIVQLGLIGTIASAQLAHWPTPPIQTTSESMCGWQCSPIGSDSCDGQMGCFPRYNGDDAQGICMDSPWAKEVYNFPLGCSIGDGYVDPETFPPSCVSSNSITYQGVDCNAGDGADEAQRASLCCFPGHSYKGYTCSPPVDKTHGTLAVMTNNDFTDGGAGGGIGSCIKDGIWPQKDEKVVALSTGSVGSTEGLDVVDECDSQNGCDVDHSGQRPCKVNVVDASSAVCEELGCDPSINQYITWSDKLIDPNGGGSSGNTGGGNTGGSNTGGTTGGTTGGSTGGNTGGGSGGNGGGNANPTCSGSASSVSDLAFQPTVQTSGNSFILTQSQAHGQTFTVSAVSGCGPYADGTSIPAAGLSNACGFSITVPSGCEIQVVSSYKQFSNTGNYKLSFASGDAFVGASIKGGSAPSTTPFGGTFEVDSLSVGDNGIFTVGFTSVLKDTTKVYEVAVCVGASGVTNTDCTASNVVLTPNLVSGKLYKYSSNSPLDCSKKVVLTLSAYEIAADASLSSPLTSTVSSYGCGVSNVFKVSPTFGSITVASVDGSQNANQDITFTLPTNIEVWINALSVSPGCSNADPSLCKYVTIPSSCFSQTSSSSSATVTIFAGSTGSLQPVTSINSCQGLKDLRFVDSNDSLYEFDIHWTTQNPGSSSNGNGGTGSNGGSGGSSGSGGKVLMHIHESARLMEPGMYHVEGNHVTKVQARFDLDGVPARWVMWKIIMSEGVKKWWNFPGVGGASSSAAPGSESGRDEENVGRHEFQLLMRKGEWVTVAYAEVDRKPFFKYTLAESAPGKGESHDPRPIFGKIEFVMDKLCWLNCEQGQVLVILSSLLQVWLGDVLNKEGRLEHVLAERMKKFRNPYNQTLGSGYLQL</sequence>
<comment type="caution">
    <text evidence="6">The sequence shown here is derived from an EMBL/GenBank/DDBJ whole genome shotgun (WGS) entry which is preliminary data.</text>
</comment>
<dbReference type="GO" id="GO:0005576">
    <property type="term" value="C:extracellular region"/>
    <property type="evidence" value="ECO:0007669"/>
    <property type="project" value="UniProtKB-SubCell"/>
</dbReference>
<keyword evidence="7" id="KW-1185">Reference proteome</keyword>
<reference evidence="6 7" key="1">
    <citation type="submission" date="2016-07" db="EMBL/GenBank/DDBJ databases">
        <title>Pervasive Adenine N6-methylation of Active Genes in Fungi.</title>
        <authorList>
            <consortium name="DOE Joint Genome Institute"/>
            <person name="Mondo S.J."/>
            <person name="Dannebaum R.O."/>
            <person name="Kuo R.C."/>
            <person name="Labutti K."/>
            <person name="Haridas S."/>
            <person name="Kuo A."/>
            <person name="Salamov A."/>
            <person name="Ahrendt S.R."/>
            <person name="Lipzen A."/>
            <person name="Sullivan W."/>
            <person name="Andreopoulos W.B."/>
            <person name="Clum A."/>
            <person name="Lindquist E."/>
            <person name="Daum C."/>
            <person name="Ramamoorthy G.K."/>
            <person name="Gryganskyi A."/>
            <person name="Culley D."/>
            <person name="Magnuson J.K."/>
            <person name="James T.Y."/>
            <person name="O'Malley M.A."/>
            <person name="Stajich J.E."/>
            <person name="Spatafora J.W."/>
            <person name="Visel A."/>
            <person name="Grigoriev I.V."/>
        </authorList>
    </citation>
    <scope>NUCLEOTIDE SEQUENCE [LARGE SCALE GENOMIC DNA]</scope>
    <source>
        <strain evidence="6 7">JEL800</strain>
    </source>
</reference>
<feature type="chain" id="PRO_5012801979" evidence="5">
    <location>
        <begin position="19"/>
        <end position="873"/>
    </location>
</feature>
<organism evidence="6 7">
    <name type="scientific">Rhizoclosmatium globosum</name>
    <dbReference type="NCBI Taxonomy" id="329046"/>
    <lineage>
        <taxon>Eukaryota</taxon>
        <taxon>Fungi</taxon>
        <taxon>Fungi incertae sedis</taxon>
        <taxon>Chytridiomycota</taxon>
        <taxon>Chytridiomycota incertae sedis</taxon>
        <taxon>Chytridiomycetes</taxon>
        <taxon>Chytridiales</taxon>
        <taxon>Chytriomycetaceae</taxon>
        <taxon>Rhizoclosmatium</taxon>
    </lineage>
</organism>
<feature type="region of interest" description="Disordered" evidence="4">
    <location>
        <begin position="650"/>
        <end position="675"/>
    </location>
</feature>
<accession>A0A1Y2CP95</accession>
<dbReference type="Proteomes" id="UP000193642">
    <property type="component" value="Unassembled WGS sequence"/>
</dbReference>
<feature type="region of interest" description="Disordered" evidence="4">
    <location>
        <begin position="254"/>
        <end position="304"/>
    </location>
</feature>
<dbReference type="AlphaFoldDB" id="A0A1Y2CP95"/>
<dbReference type="EMBL" id="MCGO01000010">
    <property type="protein sequence ID" value="ORY48860.1"/>
    <property type="molecule type" value="Genomic_DNA"/>
</dbReference>
<dbReference type="PANTHER" id="PTHR33191">
    <property type="entry name" value="RIPENING-RELATED PROTEIN 2-RELATED"/>
    <property type="match status" value="1"/>
</dbReference>
<evidence type="ECO:0000256" key="3">
    <source>
        <dbReference type="ARBA" id="ARBA00022729"/>
    </source>
</evidence>
<evidence type="ECO:0000256" key="4">
    <source>
        <dbReference type="SAM" id="MobiDB-lite"/>
    </source>
</evidence>
<proteinExistence type="predicted"/>